<keyword evidence="5" id="KW-1185">Reference proteome</keyword>
<dbReference type="InterPro" id="IPR051796">
    <property type="entry name" value="ISF_SsuE-like"/>
</dbReference>
<evidence type="ECO:0000259" key="3">
    <source>
        <dbReference type="Pfam" id="PF03358"/>
    </source>
</evidence>
<dbReference type="PANTHER" id="PTHR43278:SF2">
    <property type="entry name" value="IRON-SULFUR FLAVOPROTEIN"/>
    <property type="match status" value="1"/>
</dbReference>
<dbReference type="AlphaFoldDB" id="M1ZKH2"/>
<dbReference type="EMBL" id="LT669839">
    <property type="protein sequence ID" value="SHD77827.1"/>
    <property type="molecule type" value="Genomic_DNA"/>
</dbReference>
<sequence>MENVIAFMGSPRVGKNTDMIVDKLIEGNNQIGIKTEKIILKDYKINGCQGCYSCIKTGKCVVLDDMENIHMKIKKAKGLIFASPSYNYNITSQMKALIDRLFCYYDFGGNSWTSRLGNSKKALVIGICAGPDDNSMGYTIEAMVKPLIDLNINIIKKLTYYNTAKNPIVNNEEYQIKLIEIGKEFGLSINSN</sequence>
<dbReference type="PANTHER" id="PTHR43278">
    <property type="entry name" value="NAD(P)H-DEPENDENT FMN-CONTAINING OXIDOREDUCTASE YWQN-RELATED"/>
    <property type="match status" value="1"/>
</dbReference>
<dbReference type="GO" id="GO:0016491">
    <property type="term" value="F:oxidoreductase activity"/>
    <property type="evidence" value="ECO:0007669"/>
    <property type="project" value="InterPro"/>
</dbReference>
<keyword evidence="2" id="KW-0288">FMN</keyword>
<dbReference type="RefSeq" id="WP_005585417.1">
    <property type="nucleotide sequence ID" value="NZ_LT669839.1"/>
</dbReference>
<keyword evidence="1" id="KW-0285">Flavoprotein</keyword>
<evidence type="ECO:0000313" key="4">
    <source>
        <dbReference type="EMBL" id="SHD77827.1"/>
    </source>
</evidence>
<dbReference type="HOGENOM" id="CLU_050993_4_2_9"/>
<dbReference type="OrthoDB" id="9805976at2"/>
<organism evidence="4 5">
    <name type="scientific">[Clostridium] ultunense Esp</name>
    <dbReference type="NCBI Taxonomy" id="1288971"/>
    <lineage>
        <taxon>Bacteria</taxon>
        <taxon>Bacillati</taxon>
        <taxon>Bacillota</taxon>
        <taxon>Tissierellia</taxon>
        <taxon>Tissierellales</taxon>
        <taxon>Tepidimicrobiaceae</taxon>
        <taxon>Schnuerera</taxon>
    </lineage>
</organism>
<gene>
    <name evidence="4" type="ORF">CUESP1_2481</name>
</gene>
<name>M1ZKH2_9FIRM</name>
<evidence type="ECO:0000313" key="5">
    <source>
        <dbReference type="Proteomes" id="UP000245423"/>
    </source>
</evidence>
<evidence type="ECO:0000256" key="2">
    <source>
        <dbReference type="ARBA" id="ARBA00022643"/>
    </source>
</evidence>
<dbReference type="Gene3D" id="3.40.50.360">
    <property type="match status" value="1"/>
</dbReference>
<dbReference type="InterPro" id="IPR029039">
    <property type="entry name" value="Flavoprotein-like_sf"/>
</dbReference>
<proteinExistence type="predicted"/>
<dbReference type="SUPFAM" id="SSF52218">
    <property type="entry name" value="Flavoproteins"/>
    <property type="match status" value="1"/>
</dbReference>
<protein>
    <submittedName>
        <fullName evidence="4">Flavin reductase</fullName>
    </submittedName>
</protein>
<dbReference type="InterPro" id="IPR005025">
    <property type="entry name" value="FMN_Rdtase-like_dom"/>
</dbReference>
<accession>M1ZKH2</accession>
<evidence type="ECO:0000256" key="1">
    <source>
        <dbReference type="ARBA" id="ARBA00022630"/>
    </source>
</evidence>
<feature type="domain" description="NADPH-dependent FMN reductase-like" evidence="3">
    <location>
        <begin position="4"/>
        <end position="125"/>
    </location>
</feature>
<dbReference type="Proteomes" id="UP000245423">
    <property type="component" value="Chromosome 1"/>
</dbReference>
<reference evidence="4 5" key="1">
    <citation type="submission" date="2016-11" db="EMBL/GenBank/DDBJ databases">
        <authorList>
            <person name="Manzoor S."/>
        </authorList>
    </citation>
    <scope>NUCLEOTIDE SEQUENCE [LARGE SCALE GENOMIC DNA]</scope>
    <source>
        <strain evidence="4">Clostridium ultunense strain Esp</strain>
    </source>
</reference>
<dbReference type="Pfam" id="PF03358">
    <property type="entry name" value="FMN_red"/>
    <property type="match status" value="1"/>
</dbReference>